<name>A0A9N9DTA0_9GLOM</name>
<evidence type="ECO:0000256" key="1">
    <source>
        <dbReference type="SAM" id="MobiDB-lite"/>
    </source>
</evidence>
<feature type="compositionally biased region" description="Basic and acidic residues" evidence="1">
    <location>
        <begin position="291"/>
        <end position="302"/>
    </location>
</feature>
<dbReference type="OrthoDB" id="2273669at2759"/>
<dbReference type="EMBL" id="CAJVPV010010116">
    <property type="protein sequence ID" value="CAG8648155.1"/>
    <property type="molecule type" value="Genomic_DNA"/>
</dbReference>
<feature type="region of interest" description="Disordered" evidence="1">
    <location>
        <begin position="1"/>
        <end position="23"/>
    </location>
</feature>
<feature type="region of interest" description="Disordered" evidence="1">
    <location>
        <begin position="80"/>
        <end position="191"/>
    </location>
</feature>
<feature type="compositionally biased region" description="Polar residues" evidence="1">
    <location>
        <begin position="354"/>
        <end position="371"/>
    </location>
</feature>
<gene>
    <name evidence="2" type="ORF">AMORRO_LOCUS9833</name>
</gene>
<keyword evidence="3" id="KW-1185">Reference proteome</keyword>
<comment type="caution">
    <text evidence="2">The sequence shown here is derived from an EMBL/GenBank/DDBJ whole genome shotgun (WGS) entry which is preliminary data.</text>
</comment>
<feature type="compositionally biased region" description="Polar residues" evidence="1">
    <location>
        <begin position="93"/>
        <end position="103"/>
    </location>
</feature>
<evidence type="ECO:0000313" key="2">
    <source>
        <dbReference type="EMBL" id="CAG8648155.1"/>
    </source>
</evidence>
<feature type="non-terminal residue" evidence="2">
    <location>
        <position position="518"/>
    </location>
</feature>
<organism evidence="2 3">
    <name type="scientific">Acaulospora morrowiae</name>
    <dbReference type="NCBI Taxonomy" id="94023"/>
    <lineage>
        <taxon>Eukaryota</taxon>
        <taxon>Fungi</taxon>
        <taxon>Fungi incertae sedis</taxon>
        <taxon>Mucoromycota</taxon>
        <taxon>Glomeromycotina</taxon>
        <taxon>Glomeromycetes</taxon>
        <taxon>Diversisporales</taxon>
        <taxon>Acaulosporaceae</taxon>
        <taxon>Acaulospora</taxon>
    </lineage>
</organism>
<feature type="compositionally biased region" description="Acidic residues" evidence="1">
    <location>
        <begin position="434"/>
        <end position="444"/>
    </location>
</feature>
<feature type="compositionally biased region" description="Basic and acidic residues" evidence="1">
    <location>
        <begin position="319"/>
        <end position="339"/>
    </location>
</feature>
<proteinExistence type="predicted"/>
<feature type="compositionally biased region" description="Polar residues" evidence="1">
    <location>
        <begin position="303"/>
        <end position="313"/>
    </location>
</feature>
<reference evidence="2" key="1">
    <citation type="submission" date="2021-06" db="EMBL/GenBank/DDBJ databases">
        <authorList>
            <person name="Kallberg Y."/>
            <person name="Tangrot J."/>
            <person name="Rosling A."/>
        </authorList>
    </citation>
    <scope>NUCLEOTIDE SEQUENCE</scope>
    <source>
        <strain evidence="2">CL551</strain>
    </source>
</reference>
<sequence length="518" mass="58217">MTNSGNGWGGINGNSRISSGSLKQQESINADNVMDIFNDIALTAGSDAILATDWQPTSRRDQGRDTRKTWGNVRVQNEIENDNFSADGKVKGSNRSQRESTTGFYEDANSRGNIRRNDSSRDSLWENNIKKQNDNDGRIYTANNSRNQDAPNDHHIGNGGYRNTNTNANASRLGSTDNYTNNNDISDKYDINPSNESNVIYRSDDEHPTHLTYASVASQKNPSSQELGDEIGDVALKISAWHTLVDPNSKERLDGIGTGQLHRKGKNYKPVDEKTVLEIQQRGKSIKKTMRSPDEGFMDKSHSSLTKSNSFSTGAPLKSLDRDNPSPKHDQNTPEKEHSNIQSKLDNPSFRELPQNSPQKPQTATKSQQPQYYRHQSPVRSQEYLPLIPPEFDSTPYRKQPSPFTAHYRKGDRNGNDYEDQEDCDQSSDATTEYYEDSDNELEYESSLPVVKRDRGELVLTINVELQEGENAQAIYVYVGDDPSDLAREFCVKWKVTNDVVEPALAALIKNEKEKRLG</sequence>
<evidence type="ECO:0000313" key="3">
    <source>
        <dbReference type="Proteomes" id="UP000789342"/>
    </source>
</evidence>
<dbReference type="Proteomes" id="UP000789342">
    <property type="component" value="Unassembled WGS sequence"/>
</dbReference>
<feature type="compositionally biased region" description="Gly residues" evidence="1">
    <location>
        <begin position="1"/>
        <end position="12"/>
    </location>
</feature>
<feature type="compositionally biased region" description="Polar residues" evidence="1">
    <location>
        <begin position="141"/>
        <end position="150"/>
    </location>
</feature>
<protein>
    <submittedName>
        <fullName evidence="2">14536_t:CDS:1</fullName>
    </submittedName>
</protein>
<feature type="region of interest" description="Disordered" evidence="1">
    <location>
        <begin position="249"/>
        <end position="447"/>
    </location>
</feature>
<accession>A0A9N9DTA0</accession>
<feature type="compositionally biased region" description="Basic and acidic residues" evidence="1">
    <location>
        <begin position="115"/>
        <end position="137"/>
    </location>
</feature>
<feature type="compositionally biased region" description="Polar residues" evidence="1">
    <location>
        <begin position="161"/>
        <end position="184"/>
    </location>
</feature>
<feature type="compositionally biased region" description="Acidic residues" evidence="1">
    <location>
        <begin position="417"/>
        <end position="426"/>
    </location>
</feature>
<dbReference type="AlphaFoldDB" id="A0A9N9DTA0"/>